<evidence type="ECO:0000313" key="1">
    <source>
        <dbReference type="EMBL" id="KAF1751248.1"/>
    </source>
</evidence>
<gene>
    <name evidence="1" type="ORF">GCK72_017802</name>
</gene>
<dbReference type="AlphaFoldDB" id="A0A6A5G838"/>
<comment type="caution">
    <text evidence="1">The sequence shown here is derived from an EMBL/GenBank/DDBJ whole genome shotgun (WGS) entry which is preliminary data.</text>
</comment>
<dbReference type="CTD" id="9824030"/>
<dbReference type="KEGG" id="crq:GCK72_017802"/>
<dbReference type="PANTHER" id="PTHR21503:SF8">
    <property type="entry name" value="F-BOX ASSOCIATED DOMAIN-CONTAINING PROTEIN-RELATED"/>
    <property type="match status" value="1"/>
</dbReference>
<dbReference type="EMBL" id="WUAV01000005">
    <property type="protein sequence ID" value="KAF1751248.1"/>
    <property type="molecule type" value="Genomic_DNA"/>
</dbReference>
<dbReference type="RefSeq" id="XP_003112828.2">
    <property type="nucleotide sequence ID" value="XM_003112780.2"/>
</dbReference>
<evidence type="ECO:0000313" key="2">
    <source>
        <dbReference type="Proteomes" id="UP000483820"/>
    </source>
</evidence>
<protein>
    <recommendedName>
        <fullName evidence="3">F-box associated domain-containing protein</fullName>
    </recommendedName>
</protein>
<sequence>MYIGIEYDAWERLDLSPMEVFGISRVDTWRPNNFSEKEEFDTVRRTIIIEGIHNCLLDLFGSSVNYEIRSYDRQLPPSLKNIKNSYIASFAVTDAEKLEACFRKSPHQEYIVLDGMGPLKFCQNSVINQTEYLIVSCFEACGDDILRSFKGKCLNLISVHLQLSTITKFLNDWKSDLGFRNLKFLSICHSYNENWDIAKIMEDSGVRRLLDYNVIKWKERRLSTVSSEWKEWKERRLLTRKYLDRDSDRERAFVHISPREFYFVVGSSAEIKNGRWFNW</sequence>
<accession>A0A6A5G838</accession>
<dbReference type="GeneID" id="9824030"/>
<reference evidence="1 2" key="1">
    <citation type="submission" date="2019-12" db="EMBL/GenBank/DDBJ databases">
        <title>Chromosome-level assembly of the Caenorhabditis remanei genome.</title>
        <authorList>
            <person name="Teterina A.A."/>
            <person name="Willis J.H."/>
            <person name="Phillips P.C."/>
        </authorList>
    </citation>
    <scope>NUCLEOTIDE SEQUENCE [LARGE SCALE GENOMIC DNA]</scope>
    <source>
        <strain evidence="1 2">PX506</strain>
        <tissue evidence="1">Whole organism</tissue>
    </source>
</reference>
<dbReference type="Proteomes" id="UP000483820">
    <property type="component" value="Chromosome V"/>
</dbReference>
<proteinExistence type="predicted"/>
<organism evidence="1 2">
    <name type="scientific">Caenorhabditis remanei</name>
    <name type="common">Caenorhabditis vulgaris</name>
    <dbReference type="NCBI Taxonomy" id="31234"/>
    <lineage>
        <taxon>Eukaryota</taxon>
        <taxon>Metazoa</taxon>
        <taxon>Ecdysozoa</taxon>
        <taxon>Nematoda</taxon>
        <taxon>Chromadorea</taxon>
        <taxon>Rhabditida</taxon>
        <taxon>Rhabditina</taxon>
        <taxon>Rhabditomorpha</taxon>
        <taxon>Rhabditoidea</taxon>
        <taxon>Rhabditidae</taxon>
        <taxon>Peloderinae</taxon>
        <taxon>Caenorhabditis</taxon>
    </lineage>
</organism>
<name>A0A6A5G838_CAERE</name>
<dbReference type="PANTHER" id="PTHR21503">
    <property type="entry name" value="F-BOX-CONTAINING HYPOTHETICAL PROTEIN C.ELEGANS"/>
    <property type="match status" value="1"/>
</dbReference>
<evidence type="ECO:0008006" key="3">
    <source>
        <dbReference type="Google" id="ProtNLM"/>
    </source>
</evidence>